<reference evidence="3" key="1">
    <citation type="submission" date="2005-09" db="EMBL/GenBank/DDBJ databases">
        <title>Complete genome sequence of Clostridium kluyveri and comparative genomics of Clostridia species.</title>
        <authorList>
            <person name="Inui M."/>
            <person name="Nonaka H."/>
            <person name="Shinoda Y."/>
            <person name="Ikenaga Y."/>
            <person name="Abe M."/>
            <person name="Naito K."/>
            <person name="Vertes A.A."/>
            <person name="Yukawa H."/>
        </authorList>
    </citation>
    <scope>NUCLEOTIDE SEQUENCE [LARGE SCALE GENOMIC DNA]</scope>
    <source>
        <strain evidence="3">NBRC 12016</strain>
    </source>
</reference>
<dbReference type="EMBL" id="AP009049">
    <property type="protein sequence ID" value="BAH06714.1"/>
    <property type="molecule type" value="Genomic_DNA"/>
</dbReference>
<name>B9E2I9_CLOK1</name>
<dbReference type="SUPFAM" id="SSF54909">
    <property type="entry name" value="Dimeric alpha+beta barrel"/>
    <property type="match status" value="1"/>
</dbReference>
<dbReference type="PANTHER" id="PTHR33336:SF15">
    <property type="entry name" value="ABM DOMAIN-CONTAINING PROTEIN"/>
    <property type="match status" value="1"/>
</dbReference>
<dbReference type="PANTHER" id="PTHR33336">
    <property type="entry name" value="QUINOL MONOOXYGENASE YGIN-RELATED"/>
    <property type="match status" value="1"/>
</dbReference>
<sequence>MYVILISKRGLIIMIKIVAKNMLKEGHKEKFIKLAEELIEKSRQEAGCISYGLFEDINDDSILTFIEEWEDKKAIEKHNNTEHFKRIIPLLAELRVDKESNLYKEI</sequence>
<evidence type="ECO:0000313" key="3">
    <source>
        <dbReference type="Proteomes" id="UP000007969"/>
    </source>
</evidence>
<dbReference type="KEGG" id="ckr:CKR_1663"/>
<dbReference type="InterPro" id="IPR007138">
    <property type="entry name" value="ABM_dom"/>
</dbReference>
<dbReference type="Pfam" id="PF03992">
    <property type="entry name" value="ABM"/>
    <property type="match status" value="1"/>
</dbReference>
<dbReference type="InterPro" id="IPR011008">
    <property type="entry name" value="Dimeric_a/b-barrel"/>
</dbReference>
<evidence type="ECO:0000259" key="1">
    <source>
        <dbReference type="PROSITE" id="PS51725"/>
    </source>
</evidence>
<dbReference type="PROSITE" id="PS51725">
    <property type="entry name" value="ABM"/>
    <property type="match status" value="1"/>
</dbReference>
<dbReference type="Proteomes" id="UP000007969">
    <property type="component" value="Chromosome"/>
</dbReference>
<evidence type="ECO:0000313" key="2">
    <source>
        <dbReference type="EMBL" id="BAH06714.1"/>
    </source>
</evidence>
<proteinExistence type="predicted"/>
<feature type="domain" description="ABM" evidence="1">
    <location>
        <begin position="15"/>
        <end position="103"/>
    </location>
</feature>
<organism evidence="2 3">
    <name type="scientific">Clostridium kluyveri (strain NBRC 12016)</name>
    <dbReference type="NCBI Taxonomy" id="583346"/>
    <lineage>
        <taxon>Bacteria</taxon>
        <taxon>Bacillati</taxon>
        <taxon>Bacillota</taxon>
        <taxon>Clostridia</taxon>
        <taxon>Eubacteriales</taxon>
        <taxon>Clostridiaceae</taxon>
        <taxon>Clostridium</taxon>
    </lineage>
</organism>
<accession>B9E2I9</accession>
<dbReference type="InterPro" id="IPR050744">
    <property type="entry name" value="AI-2_Isomerase_LsrG"/>
</dbReference>
<protein>
    <recommendedName>
        <fullName evidence="1">ABM domain-containing protein</fullName>
    </recommendedName>
</protein>
<dbReference type="HOGENOM" id="CLU_131496_11_0_9"/>
<gene>
    <name evidence="2" type="ordered locus">CKR_1663</name>
</gene>
<dbReference type="GO" id="GO:0003824">
    <property type="term" value="F:catalytic activity"/>
    <property type="evidence" value="ECO:0007669"/>
    <property type="project" value="TreeGrafter"/>
</dbReference>
<dbReference type="AlphaFoldDB" id="B9E2I9"/>
<dbReference type="Gene3D" id="3.30.70.100">
    <property type="match status" value="1"/>
</dbReference>